<dbReference type="AlphaFoldDB" id="C0CMA6"/>
<dbReference type="PATRIC" id="fig|476272.21.peg.2027"/>
<evidence type="ECO:0000313" key="2">
    <source>
        <dbReference type="Proteomes" id="UP000003100"/>
    </source>
</evidence>
<accession>C0CMA6</accession>
<reference evidence="1 2" key="1">
    <citation type="submission" date="2009-01" db="EMBL/GenBank/DDBJ databases">
        <authorList>
            <person name="Fulton L."/>
            <person name="Clifton S."/>
            <person name="Fulton B."/>
            <person name="Xu J."/>
            <person name="Minx P."/>
            <person name="Pepin K.H."/>
            <person name="Johnson M."/>
            <person name="Bhonagiri V."/>
            <person name="Nash W.E."/>
            <person name="Mardis E.R."/>
            <person name="Wilson R.K."/>
        </authorList>
    </citation>
    <scope>NUCLEOTIDE SEQUENCE [LARGE SCALE GENOMIC DNA]</scope>
    <source>
        <strain evidence="2">DSM 10507 / JCM 14656 / S5a33</strain>
    </source>
</reference>
<dbReference type="RefSeq" id="WP_005948929.1">
    <property type="nucleotide sequence ID" value="NZ_CP136423.1"/>
</dbReference>
<protein>
    <submittedName>
        <fullName evidence="1">Uncharacterized protein</fullName>
    </submittedName>
</protein>
<dbReference type="HOGENOM" id="CLU_2407398_0_0_9"/>
<dbReference type="GeneID" id="86822279"/>
<proteinExistence type="predicted"/>
<name>C0CMA6_BLAHS</name>
<evidence type="ECO:0000313" key="1">
    <source>
        <dbReference type="EMBL" id="EEG49176.1"/>
    </source>
</evidence>
<sequence length="92" mass="10083">MNARENNNLASEVITDLTKNLVMMDDKIQGLYGEICEVKSMFQAVHYATVEGGITQVEAGEALTAIKTMLENLKDNAEEITGFSNGLVKEVM</sequence>
<keyword evidence="2" id="KW-1185">Reference proteome</keyword>
<gene>
    <name evidence="1" type="ORF">RUMHYD_01987</name>
</gene>
<reference evidence="1 2" key="2">
    <citation type="submission" date="2009-02" db="EMBL/GenBank/DDBJ databases">
        <title>Draft genome sequence of Blautia hydrogenotrophica DSM 10507 (Ruminococcus hydrogenotrophicus DSM 10507).</title>
        <authorList>
            <person name="Sudarsanam P."/>
            <person name="Ley R."/>
            <person name="Guruge J."/>
            <person name="Turnbaugh P.J."/>
            <person name="Mahowald M."/>
            <person name="Liep D."/>
            <person name="Gordon J."/>
        </authorList>
    </citation>
    <scope>NUCLEOTIDE SEQUENCE [LARGE SCALE GENOMIC DNA]</scope>
    <source>
        <strain evidence="2">DSM 10507 / JCM 14656 / S5a33</strain>
    </source>
</reference>
<dbReference type="EMBL" id="ACBZ01000101">
    <property type="protein sequence ID" value="EEG49176.1"/>
    <property type="molecule type" value="Genomic_DNA"/>
</dbReference>
<dbReference type="Proteomes" id="UP000003100">
    <property type="component" value="Unassembled WGS sequence"/>
</dbReference>
<organism evidence="1 2">
    <name type="scientific">Blautia hydrogenotrophica (strain DSM 10507 / JCM 14656 / S5a33)</name>
    <name type="common">Ruminococcus hydrogenotrophicus</name>
    <dbReference type="NCBI Taxonomy" id="476272"/>
    <lineage>
        <taxon>Bacteria</taxon>
        <taxon>Bacillati</taxon>
        <taxon>Bacillota</taxon>
        <taxon>Clostridia</taxon>
        <taxon>Lachnospirales</taxon>
        <taxon>Lachnospiraceae</taxon>
        <taxon>Blautia</taxon>
    </lineage>
</organism>
<comment type="caution">
    <text evidence="1">The sequence shown here is derived from an EMBL/GenBank/DDBJ whole genome shotgun (WGS) entry which is preliminary data.</text>
</comment>